<name>A0A842IU62_9FLAO</name>
<feature type="domain" description="Secretion system C-terminal sorting" evidence="3">
    <location>
        <begin position="325"/>
        <end position="389"/>
    </location>
</feature>
<evidence type="ECO:0000313" key="5">
    <source>
        <dbReference type="Proteomes" id="UP000533900"/>
    </source>
</evidence>
<dbReference type="EMBL" id="JACLCP010000002">
    <property type="protein sequence ID" value="MBC2845424.1"/>
    <property type="molecule type" value="Genomic_DNA"/>
</dbReference>
<dbReference type="RefSeq" id="WP_185789124.1">
    <property type="nucleotide sequence ID" value="NZ_JACLCP010000002.1"/>
</dbReference>
<evidence type="ECO:0000313" key="4">
    <source>
        <dbReference type="EMBL" id="MBC2845424.1"/>
    </source>
</evidence>
<evidence type="ECO:0000256" key="1">
    <source>
        <dbReference type="ARBA" id="ARBA00022729"/>
    </source>
</evidence>
<dbReference type="AlphaFoldDB" id="A0A842IU62"/>
<dbReference type="Pfam" id="PF18962">
    <property type="entry name" value="Por_Secre_tail"/>
    <property type="match status" value="1"/>
</dbReference>
<dbReference type="InterPro" id="IPR028994">
    <property type="entry name" value="Integrin_alpha_N"/>
</dbReference>
<sequence>MKKNYTKTQAVVLNPKHFYNHLVLKQLCLVVAFSITLNAQAQFTEQTGTNNPFDGFDIGTDSTPAFVDLDNDNDLDLVSGNNNGTYQYFLNNGSNIFTELTGANNPFDGIDSGSNTVPTFADIDSDGDLDFIIGKTTGTFNYFQNDGNNNFIGQGAASSPFTGFDVGGLSSPELVDLDNDGDLDLVSGANDGTFHYYSNNGSNVFTEQLGINNPFDGFDVLSTSRPKLIDLDGDGDLDLVSGNVEGLFNYYENNGTNVFTEQLGANNPLNGIDVGFTSSPAFADLDSDGDMDLISGSSDGTFRYYINDGSLSTESFNLDDSPLSIFPNPVTTTLNIELQPALKQLAIYNLQGQKIMQSVSTTTDVSNLSNGLYLIKIEDENGSVSTKRFVKN</sequence>
<dbReference type="Gene3D" id="2.130.10.130">
    <property type="entry name" value="Integrin alpha, N-terminal"/>
    <property type="match status" value="1"/>
</dbReference>
<protein>
    <submittedName>
        <fullName evidence="4">T9SS type A sorting domain-containing protein</fullName>
    </submittedName>
</protein>
<dbReference type="InterPro" id="IPR013517">
    <property type="entry name" value="FG-GAP"/>
</dbReference>
<evidence type="ECO:0000256" key="2">
    <source>
        <dbReference type="SAM" id="SignalP"/>
    </source>
</evidence>
<dbReference type="Pfam" id="PF13517">
    <property type="entry name" value="FG-GAP_3"/>
    <property type="match status" value="2"/>
</dbReference>
<dbReference type="PANTHER" id="PTHR44103:SF1">
    <property type="entry name" value="PROPROTEIN CONVERTASE P"/>
    <property type="match status" value="1"/>
</dbReference>
<organism evidence="4 5">
    <name type="scientific">Winogradskyella flava</name>
    <dbReference type="NCBI Taxonomy" id="1884876"/>
    <lineage>
        <taxon>Bacteria</taxon>
        <taxon>Pseudomonadati</taxon>
        <taxon>Bacteroidota</taxon>
        <taxon>Flavobacteriia</taxon>
        <taxon>Flavobacteriales</taxon>
        <taxon>Flavobacteriaceae</taxon>
        <taxon>Winogradskyella</taxon>
    </lineage>
</organism>
<proteinExistence type="predicted"/>
<comment type="caution">
    <text evidence="4">The sequence shown here is derived from an EMBL/GenBank/DDBJ whole genome shotgun (WGS) entry which is preliminary data.</text>
</comment>
<dbReference type="InterPro" id="IPR026444">
    <property type="entry name" value="Secre_tail"/>
</dbReference>
<accession>A0A842IU62</accession>
<keyword evidence="5" id="KW-1185">Reference proteome</keyword>
<dbReference type="Proteomes" id="UP000533900">
    <property type="component" value="Unassembled WGS sequence"/>
</dbReference>
<keyword evidence="1 2" id="KW-0732">Signal</keyword>
<dbReference type="NCBIfam" id="TIGR04183">
    <property type="entry name" value="Por_Secre_tail"/>
    <property type="match status" value="1"/>
</dbReference>
<evidence type="ECO:0000259" key="3">
    <source>
        <dbReference type="Pfam" id="PF18962"/>
    </source>
</evidence>
<feature type="signal peptide" evidence="2">
    <location>
        <begin position="1"/>
        <end position="41"/>
    </location>
</feature>
<gene>
    <name evidence="4" type="ORF">H7F21_10000</name>
</gene>
<dbReference type="PANTHER" id="PTHR44103">
    <property type="entry name" value="PROPROTEIN CONVERTASE P"/>
    <property type="match status" value="1"/>
</dbReference>
<dbReference type="SUPFAM" id="SSF69318">
    <property type="entry name" value="Integrin alpha N-terminal domain"/>
    <property type="match status" value="1"/>
</dbReference>
<reference evidence="4" key="1">
    <citation type="submission" date="2020-08" db="EMBL/GenBank/DDBJ databases">
        <title>Winogradskyella ouciana sp. nov., isolated from the hadal seawater of the Mariana Trench.</title>
        <authorList>
            <person name="He X."/>
        </authorList>
    </citation>
    <scope>NUCLEOTIDE SEQUENCE [LARGE SCALE GENOMIC DNA]</scope>
    <source>
        <strain evidence="4">KCTC 52348</strain>
    </source>
</reference>
<feature type="chain" id="PRO_5032941313" evidence="2">
    <location>
        <begin position="42"/>
        <end position="392"/>
    </location>
</feature>